<dbReference type="EMBL" id="CAUWAG010000004">
    <property type="protein sequence ID" value="CAJ2503212.1"/>
    <property type="molecule type" value="Genomic_DNA"/>
</dbReference>
<accession>A0AAI8VE07</accession>
<evidence type="ECO:0000313" key="2">
    <source>
        <dbReference type="Proteomes" id="UP001295740"/>
    </source>
</evidence>
<reference evidence="1" key="1">
    <citation type="submission" date="2023-10" db="EMBL/GenBank/DDBJ databases">
        <authorList>
            <person name="Hackl T."/>
        </authorList>
    </citation>
    <scope>NUCLEOTIDE SEQUENCE</scope>
</reference>
<name>A0AAI8VE07_9PEZI</name>
<proteinExistence type="predicted"/>
<organism evidence="1 2">
    <name type="scientific">Anthostomella pinea</name>
    <dbReference type="NCBI Taxonomy" id="933095"/>
    <lineage>
        <taxon>Eukaryota</taxon>
        <taxon>Fungi</taxon>
        <taxon>Dikarya</taxon>
        <taxon>Ascomycota</taxon>
        <taxon>Pezizomycotina</taxon>
        <taxon>Sordariomycetes</taxon>
        <taxon>Xylariomycetidae</taxon>
        <taxon>Xylariales</taxon>
        <taxon>Xylariaceae</taxon>
        <taxon>Anthostomella</taxon>
    </lineage>
</organism>
<comment type="caution">
    <text evidence="1">The sequence shown here is derived from an EMBL/GenBank/DDBJ whole genome shotgun (WGS) entry which is preliminary data.</text>
</comment>
<dbReference type="AlphaFoldDB" id="A0AAI8VE07"/>
<protein>
    <submittedName>
        <fullName evidence="1">Uu.00g106060.m01.CDS01</fullName>
    </submittedName>
</protein>
<dbReference type="Proteomes" id="UP001295740">
    <property type="component" value="Unassembled WGS sequence"/>
</dbReference>
<gene>
    <name evidence="1" type="ORF">KHLLAP_LOCUS3680</name>
</gene>
<sequence length="86" mass="9620">MTTSDSGRAAPLGPFATGDPVARLLAKNLESQKKESLQNMASFRAKPLTDMRTVAAKTESERVRLRDAWTLYFAEVHQLNANEIWI</sequence>
<evidence type="ECO:0000313" key="1">
    <source>
        <dbReference type="EMBL" id="CAJ2503212.1"/>
    </source>
</evidence>
<keyword evidence="2" id="KW-1185">Reference proteome</keyword>